<gene>
    <name evidence="1" type="ORF">RPERSI_LOCUS13080</name>
</gene>
<accession>A0ACA9Q6Y0</accession>
<organism evidence="1 2">
    <name type="scientific">Racocetra persica</name>
    <dbReference type="NCBI Taxonomy" id="160502"/>
    <lineage>
        <taxon>Eukaryota</taxon>
        <taxon>Fungi</taxon>
        <taxon>Fungi incertae sedis</taxon>
        <taxon>Mucoromycota</taxon>
        <taxon>Glomeromycotina</taxon>
        <taxon>Glomeromycetes</taxon>
        <taxon>Diversisporales</taxon>
        <taxon>Gigasporaceae</taxon>
        <taxon>Racocetra</taxon>
    </lineage>
</organism>
<reference evidence="1" key="1">
    <citation type="submission" date="2021-06" db="EMBL/GenBank/DDBJ databases">
        <authorList>
            <person name="Kallberg Y."/>
            <person name="Tangrot J."/>
            <person name="Rosling A."/>
        </authorList>
    </citation>
    <scope>NUCLEOTIDE SEQUENCE</scope>
    <source>
        <strain evidence="1">MA461A</strain>
    </source>
</reference>
<evidence type="ECO:0000313" key="2">
    <source>
        <dbReference type="Proteomes" id="UP000789920"/>
    </source>
</evidence>
<dbReference type="EMBL" id="CAJVQC010028639">
    <property type="protein sequence ID" value="CAG8740246.1"/>
    <property type="molecule type" value="Genomic_DNA"/>
</dbReference>
<dbReference type="Proteomes" id="UP000789920">
    <property type="component" value="Unassembled WGS sequence"/>
</dbReference>
<keyword evidence="2" id="KW-1185">Reference proteome</keyword>
<comment type="caution">
    <text evidence="1">The sequence shown here is derived from an EMBL/GenBank/DDBJ whole genome shotgun (WGS) entry which is preliminary data.</text>
</comment>
<protein>
    <submittedName>
        <fullName evidence="1">1501_t:CDS:1</fullName>
    </submittedName>
</protein>
<feature type="non-terminal residue" evidence="1">
    <location>
        <position position="1"/>
    </location>
</feature>
<evidence type="ECO:0000313" key="1">
    <source>
        <dbReference type="EMBL" id="CAG8740246.1"/>
    </source>
</evidence>
<name>A0ACA9Q6Y0_9GLOM</name>
<sequence length="89" mass="10135">DPNGIGYGTLGNTKIKHTYENFIAKHMPKHNQEAIRKNSKRILLAKFQNVENSSDISCDSDFDSNCDDNGELYLQDNNESIENVNLYLI</sequence>
<proteinExistence type="predicted"/>